<dbReference type="InterPro" id="IPR001300">
    <property type="entry name" value="Peptidase_C2_calpain_cat"/>
</dbReference>
<dbReference type="PROSITE" id="PS50203">
    <property type="entry name" value="CALPAIN_CAT"/>
    <property type="match status" value="1"/>
</dbReference>
<dbReference type="PANTHER" id="PTHR46143:SF1">
    <property type="entry name" value="CALPAIN-7"/>
    <property type="match status" value="1"/>
</dbReference>
<comment type="similarity">
    <text evidence="1">Belongs to the peptidase C2 family. PalB/RIM13 subfamily.</text>
</comment>
<accession>A0A9P7V8I2</accession>
<dbReference type="Proteomes" id="UP000790833">
    <property type="component" value="Unassembled WGS sequence"/>
</dbReference>
<dbReference type="InterPro" id="IPR038765">
    <property type="entry name" value="Papain-like_cys_pep_sf"/>
</dbReference>
<evidence type="ECO:0000313" key="9">
    <source>
        <dbReference type="Proteomes" id="UP000790833"/>
    </source>
</evidence>
<evidence type="ECO:0000256" key="3">
    <source>
        <dbReference type="ARBA" id="ARBA00022801"/>
    </source>
</evidence>
<feature type="domain" description="Calpain catalytic" evidence="7">
    <location>
        <begin position="147"/>
        <end position="339"/>
    </location>
</feature>
<reference evidence="8" key="1">
    <citation type="submission" date="2021-03" db="EMBL/GenBank/DDBJ databases">
        <authorList>
            <person name="Palmer J.M."/>
        </authorList>
    </citation>
    <scope>NUCLEOTIDE SEQUENCE</scope>
    <source>
        <strain evidence="8">ARV_011</strain>
    </source>
</reference>
<evidence type="ECO:0000256" key="1">
    <source>
        <dbReference type="ARBA" id="ARBA00010193"/>
    </source>
</evidence>
<dbReference type="EMBL" id="JAHMUF010000013">
    <property type="protein sequence ID" value="KAG7193164.1"/>
    <property type="molecule type" value="Genomic_DNA"/>
</dbReference>
<gene>
    <name evidence="8" type="primary">RIM13</name>
    <name evidence="8" type="ORF">KQ657_000918</name>
</gene>
<evidence type="ECO:0000256" key="2">
    <source>
        <dbReference type="ARBA" id="ARBA00022670"/>
    </source>
</evidence>
<dbReference type="AlphaFoldDB" id="A0A9P7V8I2"/>
<dbReference type="InterPro" id="IPR051297">
    <property type="entry name" value="PalB/RIM13"/>
</dbReference>
<evidence type="ECO:0000313" key="8">
    <source>
        <dbReference type="EMBL" id="KAG7193164.1"/>
    </source>
</evidence>
<dbReference type="Gene3D" id="2.60.120.380">
    <property type="match status" value="1"/>
</dbReference>
<feature type="active site" evidence="6">
    <location>
        <position position="318"/>
    </location>
</feature>
<feature type="active site" evidence="6">
    <location>
        <position position="156"/>
    </location>
</feature>
<evidence type="ECO:0000259" key="7">
    <source>
        <dbReference type="PROSITE" id="PS50203"/>
    </source>
</evidence>
<dbReference type="SMART" id="SM00230">
    <property type="entry name" value="CysPc"/>
    <property type="match status" value="1"/>
</dbReference>
<keyword evidence="3 6" id="KW-0378">Hydrolase</keyword>
<proteinExistence type="inferred from homology"/>
<dbReference type="SUPFAM" id="SSF54001">
    <property type="entry name" value="Cysteine proteinases"/>
    <property type="match status" value="1"/>
</dbReference>
<dbReference type="RefSeq" id="XP_043048712.1">
    <property type="nucleotide sequence ID" value="XM_043191740.1"/>
</dbReference>
<comment type="caution">
    <text evidence="8">The sequence shown here is derived from an EMBL/GenBank/DDBJ whole genome shotgun (WGS) entry which is preliminary data.</text>
</comment>
<dbReference type="OrthoDB" id="167576at2759"/>
<keyword evidence="2 6" id="KW-0645">Protease</keyword>
<sequence length="751" mass="86828">MGDLELLADLLKNINSTVFNACVVANKSNAKDECIKCIKIMNGLLAGNTQDKDRLMAISSYLMSLYGRITENKIGIQERFLWLCSKRNGVLYYPVVEFNCRYDSVSAWEGLKLSTYDDSRLVQLEIPPEYNFQQIQITNWDMDGTCQLYQDLLNDCSYVSSVLSIAENTMATEKLNGCVYPREASSLYHVRLFFNGCERIVVVDNLLPFPEQHPSSNRNNRQLIISSIETKDLYWPALVEKAYIQLLLNHGYHDFQGSNMATDTFMLIGWIPEVVRIHLDNLDEMLVNYFQRGEVLIGLGTGVLTDKVCKELKLVSNHDYAVTSIAKEDGNCLQLKNSWLNQRSLSITGLSNFKYLYLNWNPKTLFGFKSTITFKYQNRAAFGETQQFLIHNKSHQKQELWILLERHLSDSPEDDDAVDIWININIYDVRTKLLNRAEHLNITRNKEMNNRLFLLKFILEPSKEYMVVPECSTSTLFSLHAYNNIGPEFSFEKAAYEKPFTKEITGNWDTTNLGSPYNKSSYIRNPQYVIPVTERTDVDIALFANDPGIHVNFHIFYCGEEEITSGTREFDPKSLLSHESYEQNTVVQNFKDLEVGNYRIVVSNIENVIGKYKLVLNSTKELKIAKIPTSLGLFLRQCTFDWNNNNSHKLLIRTTDYNNNIRLHLHNYLDTPITELLQYRPFMRASLFNRFTSQSVFINETWCNNLYGLFYDWTIELPGEFILLVELQHTSEFHCSVSLGNNKDISLVDME</sequence>
<dbReference type="SUPFAM" id="SSF49758">
    <property type="entry name" value="Calpain large subunit, middle domain (domain III)"/>
    <property type="match status" value="1"/>
</dbReference>
<keyword evidence="9" id="KW-1185">Reference proteome</keyword>
<dbReference type="Pfam" id="PF00648">
    <property type="entry name" value="Peptidase_C2"/>
    <property type="match status" value="1"/>
</dbReference>
<dbReference type="GeneID" id="66114292"/>
<organism evidence="8 9">
    <name type="scientific">Scheffersomyces spartinae</name>
    <dbReference type="NCBI Taxonomy" id="45513"/>
    <lineage>
        <taxon>Eukaryota</taxon>
        <taxon>Fungi</taxon>
        <taxon>Dikarya</taxon>
        <taxon>Ascomycota</taxon>
        <taxon>Saccharomycotina</taxon>
        <taxon>Pichiomycetes</taxon>
        <taxon>Debaryomycetaceae</taxon>
        <taxon>Scheffersomyces</taxon>
    </lineage>
</organism>
<dbReference type="InterPro" id="IPR036213">
    <property type="entry name" value="Calpain_III_sf"/>
</dbReference>
<evidence type="ECO:0000256" key="6">
    <source>
        <dbReference type="PROSITE-ProRule" id="PRU00239"/>
    </source>
</evidence>
<dbReference type="GO" id="GO:0004198">
    <property type="term" value="F:calcium-dependent cysteine-type endopeptidase activity"/>
    <property type="evidence" value="ECO:0007669"/>
    <property type="project" value="InterPro"/>
</dbReference>
<feature type="active site" evidence="6">
    <location>
        <position position="337"/>
    </location>
</feature>
<evidence type="ECO:0000256" key="4">
    <source>
        <dbReference type="ARBA" id="ARBA00022807"/>
    </source>
</evidence>
<protein>
    <recommendedName>
        <fullName evidence="5">Cysteine protease RIM13</fullName>
    </recommendedName>
</protein>
<dbReference type="PANTHER" id="PTHR46143">
    <property type="entry name" value="CALPAIN-7"/>
    <property type="match status" value="1"/>
</dbReference>
<dbReference type="GO" id="GO:0006508">
    <property type="term" value="P:proteolysis"/>
    <property type="evidence" value="ECO:0007669"/>
    <property type="project" value="UniProtKB-KW"/>
</dbReference>
<name>A0A9P7V8I2_9ASCO</name>
<keyword evidence="4 6" id="KW-0788">Thiol protease</keyword>
<evidence type="ECO:0000256" key="5">
    <source>
        <dbReference type="ARBA" id="ARBA00042255"/>
    </source>
</evidence>